<reference evidence="3 4" key="1">
    <citation type="journal article" date="2024" name="G3 (Bethesda)">
        <title>Genome assembly of Hibiscus sabdariffa L. provides insights into metabolisms of medicinal natural products.</title>
        <authorList>
            <person name="Kim T."/>
        </authorList>
    </citation>
    <scope>NUCLEOTIDE SEQUENCE [LARGE SCALE GENOMIC DNA]</scope>
    <source>
        <strain evidence="3">TK-2024</strain>
        <tissue evidence="3">Old leaves</tissue>
    </source>
</reference>
<name>A0ABR2QKI7_9ROSI</name>
<proteinExistence type="predicted"/>
<feature type="compositionally biased region" description="Polar residues" evidence="1">
    <location>
        <begin position="228"/>
        <end position="240"/>
    </location>
</feature>
<evidence type="ECO:0000259" key="2">
    <source>
        <dbReference type="Pfam" id="PF14111"/>
    </source>
</evidence>
<dbReference type="InterPro" id="IPR025558">
    <property type="entry name" value="DUF4283"/>
</dbReference>
<evidence type="ECO:0000313" key="4">
    <source>
        <dbReference type="Proteomes" id="UP001396334"/>
    </source>
</evidence>
<feature type="region of interest" description="Disordered" evidence="1">
    <location>
        <begin position="225"/>
        <end position="247"/>
    </location>
</feature>
<dbReference type="Proteomes" id="UP001396334">
    <property type="component" value="Unassembled WGS sequence"/>
</dbReference>
<organism evidence="3 4">
    <name type="scientific">Hibiscus sabdariffa</name>
    <name type="common">roselle</name>
    <dbReference type="NCBI Taxonomy" id="183260"/>
    <lineage>
        <taxon>Eukaryota</taxon>
        <taxon>Viridiplantae</taxon>
        <taxon>Streptophyta</taxon>
        <taxon>Embryophyta</taxon>
        <taxon>Tracheophyta</taxon>
        <taxon>Spermatophyta</taxon>
        <taxon>Magnoliopsida</taxon>
        <taxon>eudicotyledons</taxon>
        <taxon>Gunneridae</taxon>
        <taxon>Pentapetalae</taxon>
        <taxon>rosids</taxon>
        <taxon>malvids</taxon>
        <taxon>Malvales</taxon>
        <taxon>Malvaceae</taxon>
        <taxon>Malvoideae</taxon>
        <taxon>Hibiscus</taxon>
    </lineage>
</organism>
<feature type="domain" description="DUF4283" evidence="2">
    <location>
        <begin position="87"/>
        <end position="153"/>
    </location>
</feature>
<feature type="region of interest" description="Disordered" evidence="1">
    <location>
        <begin position="1"/>
        <end position="20"/>
    </location>
</feature>
<evidence type="ECO:0000256" key="1">
    <source>
        <dbReference type="SAM" id="MobiDB-lite"/>
    </source>
</evidence>
<dbReference type="EMBL" id="JBBPBN010000036">
    <property type="protein sequence ID" value="KAK9001201.1"/>
    <property type="molecule type" value="Genomic_DNA"/>
</dbReference>
<comment type="caution">
    <text evidence="3">The sequence shown here is derived from an EMBL/GenBank/DDBJ whole genome shotgun (WGS) entry which is preliminary data.</text>
</comment>
<dbReference type="InterPro" id="IPR040256">
    <property type="entry name" value="At4g02000-like"/>
</dbReference>
<protein>
    <recommendedName>
        <fullName evidence="2">DUF4283 domain-containing protein</fullName>
    </recommendedName>
</protein>
<keyword evidence="4" id="KW-1185">Reference proteome</keyword>
<accession>A0ABR2QKI7</accession>
<dbReference type="Pfam" id="PF14111">
    <property type="entry name" value="DUF4283"/>
    <property type="match status" value="1"/>
</dbReference>
<dbReference type="PANTHER" id="PTHR31286">
    <property type="entry name" value="GLYCINE-RICH CELL WALL STRUCTURAL PROTEIN 1.8-LIKE"/>
    <property type="match status" value="1"/>
</dbReference>
<gene>
    <name evidence="3" type="ORF">V6N11_082989</name>
</gene>
<sequence>MAMDADCNEGKDDLSHSRGHPVESMNGEKALFPLGSYSSKVAGKETKGSGFLEEEVIIREEDVLIDRNGPIPSILFSNKVHDRVDQNIRNEIIVRLLGRVIGYYALVSCIKVLWKPIGEIQVIDLDNYYFIVRFTEERDYARVLSDGSHSHDGMIQHLEYELLQHICYECGVYGHSKDVCTSIQRQTKNGPVLMKPGVRNEANAAPKVSESELYGPRMVVGDKRRRSMASNPQVMANKSSVEVPGKGMSNSIATRLYKGSSSQSAAGGSHFTILSEESGSGNPDIDCMDVVNQLPLDANPDKRMKTPIVSTQDARVVPMVEGTCTSVVAHTTKTQAGSYVAVTLVEEGDKQVVSARLKHIKSKITAAKKGVKEAIKKPRVGKKSNVAKGGASRPKFIEWTQTFSKQLEVDRGDSSSGYDSSNINAENVLVEKDSLVVAGKVGAVKDITHHTLGLVDSCDATGEL</sequence>
<evidence type="ECO:0000313" key="3">
    <source>
        <dbReference type="EMBL" id="KAK9001201.1"/>
    </source>
</evidence>
<dbReference type="PANTHER" id="PTHR31286:SF99">
    <property type="entry name" value="DUF4283 DOMAIN-CONTAINING PROTEIN"/>
    <property type="match status" value="1"/>
</dbReference>